<evidence type="ECO:0000313" key="2">
    <source>
        <dbReference type="EMBL" id="GAD61359.1"/>
    </source>
</evidence>
<feature type="domain" description="Glycosyltransferase 2-like" evidence="1">
    <location>
        <begin position="977"/>
        <end position="1102"/>
    </location>
</feature>
<dbReference type="eggNOG" id="COG0381">
    <property type="taxonomic scope" value="Bacteria"/>
</dbReference>
<sequence>MKAPAIISFLWATHFEALRLFLQKRGPLTILTSRSQIGQGLLDLANETGCSVVALDGLLDEAGVAQSEQLAEQFTAGFADYLSSASWPATLQMEDREQLRPLIERRIAADLPPTVAILEACERARAEYQIELLVVSEDALLLGKTVVNWARQQGIPSLQLAHSIALCDPYTVHAHLNTDLLAVYGERGLEGYLDLGIAPERLRVTGSPAWDNYAQLRWQREQVVSFLRAKHGLHEGLPIVVFGTTWAANLSAFCNESIYGDSLLAFIAACETLRQAGLQFNAVIKDRPSNMHFGEQRCAALLAELGANDEHYFYSTEDTQLWAVGADLLVAVDSNYSVEAMLAGTPTINLLNTAGMLLGPSFEAESGIVEAEAHELAAAMQRLLSDAPFRARRLENMRLRAPYYNLGVDGKAAQRFCDLMLGLVAESPGEDKRYVWQQYLDVEHTDVEVAYHDTARSPLIDAFAEPPQFVLDIGCAAGANGQLLKQRFPQAKVWGLEINQSAAQQAATKLDRVLVGKFEDFDLEAEGIARGSLDGVILADVLEHMYNPWSVLTALKPYLSANAQVIISIPNVRNLRLMSALTDGYWEYEAAGLLDITHIRFFTLTEFRRVLFETGYHVETLLYSLDAQLHGVFADNKDKSSIDIRAGRMTLHDLGPDELSELCSLQFIMRCGVGAKASDLLGRYKGRESIAPAEVAEAHEPSASEKLQRWMAARVPSESQNQQINRYLQEHAGGPLFGVVILDLQGDSKRLMATIRSLGMDHGLYATLKIIVLSVGAVPQSNPADKLHFLQVDGSGYVPALNQAISDSGVDWFMLVEAGDEFTVSGLMIAALELTRAPQCRAIYGDELQRQANGEVGGVFRPGVNLDMLLSFPRAMARHWLFRREEFSEVGGFDSAFAEALEFDLILRLIERGGLAGLGHVAEPLLITDAPVLQDSPAERAAIERHLATRGYAAEVSSDWPARYRINYRHAGKPLVSIIIPTKDQLPMLRRCVETLLEKTSYTHFEVLIVDNNSETAEAREWLEAVASMGEEQVRILRYPHAFNFSAINNMAVNEARGEYVVLLNNDTAIISESWLDELLNHAQRPEVGIVGAKLLYPNGHIQHAGVVLGLRGPADHPFIDEPIDAVGYMHRLQVVQNYTAVTAACLMMRKELYLAVGGMDEQAFKVSYNDVDLCLKAHDAGYLIVWTPHSLVMHEGSISQKNVDAATREAKRARFVGEQDALYGKWLSLLARDPAYNKNLSLNGKGFELETDVHLTWQPLVWRPQPVVLAHPADPWGCGNYRITKPFSAMARAGLIDGMLATGLLHVMDLERYDPDVIVLQRQTADDQLEAIRRMQAFSRAFKVYELDDYLPNLPLKSVHRKDMPKDVMRSLRRGLGYVDRFVVSTQALAEAFSGLHGDIHVVENRLPVDWWKDLNSQRRRGRKPRVGWAGGVGHAGDLELIVDVVKELVDEVEWVFFGMCPEKLRGYVHEVHPGIDIERYPAALAALDLDLALAPLEQNLFNECKSNLRLLEYGACGFPVICTDIRCYEGSLPVTRVKNRFRDWVEAIRMHISDLDATARQGDALKAAVLSEWMLEGENLELWRKAWLPA</sequence>
<dbReference type="EMBL" id="BATI01000006">
    <property type="protein sequence ID" value="GAD61359.1"/>
    <property type="molecule type" value="Genomic_DNA"/>
</dbReference>
<dbReference type="eggNOG" id="COG1216">
    <property type="taxonomic scope" value="Bacteria"/>
</dbReference>
<dbReference type="eggNOG" id="COG2519">
    <property type="taxonomic scope" value="Bacteria"/>
</dbReference>
<dbReference type="PANTHER" id="PTHR43179:SF7">
    <property type="entry name" value="RHAMNOSYLTRANSFERASE WBBL"/>
    <property type="match status" value="1"/>
</dbReference>
<dbReference type="Pfam" id="PF00535">
    <property type="entry name" value="Glycos_transf_2"/>
    <property type="match status" value="1"/>
</dbReference>
<evidence type="ECO:0000259" key="1">
    <source>
        <dbReference type="Pfam" id="PF00535"/>
    </source>
</evidence>
<evidence type="ECO:0000313" key="3">
    <source>
        <dbReference type="Proteomes" id="UP000016560"/>
    </source>
</evidence>
<dbReference type="InterPro" id="IPR001173">
    <property type="entry name" value="Glyco_trans_2-like"/>
</dbReference>
<dbReference type="CDD" id="cd02440">
    <property type="entry name" value="AdoMet_MTases"/>
    <property type="match status" value="1"/>
</dbReference>
<protein>
    <recommendedName>
        <fullName evidence="1">Glycosyltransferase 2-like domain-containing protein</fullName>
    </recommendedName>
</protein>
<dbReference type="CDD" id="cd04186">
    <property type="entry name" value="GT_2_like_c"/>
    <property type="match status" value="1"/>
</dbReference>
<name>U3AUM2_AQUA1</name>
<organism evidence="2 3">
    <name type="scientific">Aquipseudomonas alcaligenes (strain ATCC 14909 / DSM 50342 / CCUG 1425 / JCM 20561 / NBRC 14159 / NCIMB 9945 / NCTC 10367 / 1577)</name>
    <name type="common">Pseudomonas alcaligenes</name>
    <dbReference type="NCBI Taxonomy" id="1215092"/>
    <lineage>
        <taxon>Bacteria</taxon>
        <taxon>Pseudomonadati</taxon>
        <taxon>Pseudomonadota</taxon>
        <taxon>Gammaproteobacteria</taxon>
        <taxon>Pseudomonadales</taxon>
        <taxon>Pseudomonadaceae</taxon>
        <taxon>Aquipseudomonas</taxon>
    </lineage>
</organism>
<dbReference type="SUPFAM" id="SSF53756">
    <property type="entry name" value="UDP-Glycosyltransferase/glycogen phosphorylase"/>
    <property type="match status" value="2"/>
</dbReference>
<comment type="caution">
    <text evidence="2">The sequence shown here is derived from an EMBL/GenBank/DDBJ whole genome shotgun (WGS) entry which is preliminary data.</text>
</comment>
<proteinExistence type="predicted"/>
<dbReference type="SUPFAM" id="SSF53335">
    <property type="entry name" value="S-adenosyl-L-methionine-dependent methyltransferases"/>
    <property type="match status" value="1"/>
</dbReference>
<dbReference type="Gene3D" id="3.40.50.2000">
    <property type="entry name" value="Glycogen Phosphorylase B"/>
    <property type="match status" value="1"/>
</dbReference>
<dbReference type="Gene3D" id="3.40.50.150">
    <property type="entry name" value="Vaccinia Virus protein VP39"/>
    <property type="match status" value="1"/>
</dbReference>
<dbReference type="InterPro" id="IPR029063">
    <property type="entry name" value="SAM-dependent_MTases_sf"/>
</dbReference>
<reference evidence="2" key="1">
    <citation type="submission" date="2024-09" db="EMBL/GenBank/DDBJ databases">
        <title>Whole genome shotgun sequence of Pseudomonas alcaligenes NBRC 14159.</title>
        <authorList>
            <person name="Yoshida I."/>
            <person name="Hosoyama A."/>
            <person name="Tsuchikane K."/>
            <person name="Noguchi M."/>
            <person name="Hirakata S."/>
            <person name="Ando Y."/>
            <person name="Ohji S."/>
            <person name="Yamazoe A."/>
            <person name="Yamazaki S."/>
            <person name="Fujita N."/>
        </authorList>
    </citation>
    <scope>NUCLEOTIDE SEQUENCE</scope>
    <source>
        <strain evidence="2">NBRC 14159</strain>
    </source>
</reference>
<keyword evidence="3" id="KW-1185">Reference proteome</keyword>
<dbReference type="Proteomes" id="UP000016560">
    <property type="component" value="Unassembled WGS sequence"/>
</dbReference>
<dbReference type="RefSeq" id="WP_021699453.1">
    <property type="nucleotide sequence ID" value="NZ_BATI01000006.1"/>
</dbReference>
<dbReference type="OrthoDB" id="9179784at2"/>
<dbReference type="Gene3D" id="3.90.550.10">
    <property type="entry name" value="Spore Coat Polysaccharide Biosynthesis Protein SpsA, Chain A"/>
    <property type="match status" value="2"/>
</dbReference>
<dbReference type="SUPFAM" id="SSF53448">
    <property type="entry name" value="Nucleotide-diphospho-sugar transferases"/>
    <property type="match status" value="2"/>
</dbReference>
<gene>
    <name evidence="2" type="ORF">PA6_006_00080</name>
</gene>
<accession>U3AUM2</accession>
<dbReference type="PANTHER" id="PTHR43179">
    <property type="entry name" value="RHAMNOSYLTRANSFERASE WBBL"/>
    <property type="match status" value="1"/>
</dbReference>
<dbReference type="InterPro" id="IPR029044">
    <property type="entry name" value="Nucleotide-diphossugar_trans"/>
</dbReference>
<dbReference type="Pfam" id="PF13489">
    <property type="entry name" value="Methyltransf_23"/>
    <property type="match status" value="1"/>
</dbReference>